<feature type="compositionally biased region" description="Acidic residues" evidence="1">
    <location>
        <begin position="131"/>
        <end position="163"/>
    </location>
</feature>
<dbReference type="eggNOG" id="COG1716">
    <property type="taxonomic scope" value="Bacteria"/>
</dbReference>
<dbReference type="Proteomes" id="UP000008963">
    <property type="component" value="Chromosome"/>
</dbReference>
<sequence length="746" mass="85614">MSKDINYELDIRFPDQSPHRVSVVDKLSIGSSEKSDLCVEDYNLSPLHLSFRTHNGVLSIHNLGGKNKTLLGAQELIHGKMYILNIGDELKLGDIEIFIREGDLQEETPEELKNLFEDKTDPVIETEPQDLNEFIPEETESEDMELSELDEEEILEEESEEELSPLQFQSIDELSHDEEDEYDDEDYEDDGKEKTLVEKLTGIFKFKQKDLRKEIVAKNKSNSKAPTAPGFFTRFFSFIILLSLSFTIVDQVFPIFEVEQLLSKYVSDLQKMIKPIPYSNYLTSEIIYILATYIAVEILTTLLFGLNIAYLLMGVRSDSGLIASRAKGVLRSILSLMTSPFLIFDLPCIVKKRTLKELLTASRLHTPSRLKQSFGFIILFPLLTLLPIYAPLIPQFERFQEREILIQNETRFSKKEEFTKRKWSSLGMGLNFEAKVSNNSLFFPVIKLKKNQAHVSLKLSSKKDVSSWGQLTPMEELSMLSEIKKFTKLNPILGIHYPDLKKDLSKEELSSLSVSGFEQLYQLIKKSLNLDPLKLQEIFISHGPFLQDILGINQLILSSLSVSDNSSIGVFKNKDKIIISHTNRGPKLIRVKSLIIFKDTNARTYLFSTTKKAFRYSSKIAEHFLQNAFQYEPFENESPLSWDRTIESLSAISKSKKDLSEEELAKNYEFYFEFTRNFLSSLAENEKIDRKEAIADFSKEIQGTIDYIDGILEFSELNKLSELGQSLKRLQENLESDNLGFFSLNQ</sequence>
<evidence type="ECO:0000313" key="5">
    <source>
        <dbReference type="Proteomes" id="UP000008963"/>
    </source>
</evidence>
<dbReference type="OrthoDB" id="9816434at2"/>
<proteinExistence type="predicted"/>
<keyword evidence="2" id="KW-1133">Transmembrane helix</keyword>
<dbReference type="STRING" id="862908.BMS_2216"/>
<dbReference type="InterPro" id="IPR000253">
    <property type="entry name" value="FHA_dom"/>
</dbReference>
<dbReference type="Pfam" id="PF00498">
    <property type="entry name" value="FHA"/>
    <property type="match status" value="1"/>
</dbReference>
<dbReference type="HOGENOM" id="CLU_372460_0_0_7"/>
<dbReference type="KEGG" id="bmx:BMS_2216"/>
<evidence type="ECO:0000259" key="3">
    <source>
        <dbReference type="PROSITE" id="PS50006"/>
    </source>
</evidence>
<keyword evidence="2" id="KW-0472">Membrane</keyword>
<protein>
    <submittedName>
        <fullName evidence="4">Membrane protein</fullName>
    </submittedName>
</protein>
<accession>E1X448</accession>
<dbReference type="PROSITE" id="PS50006">
    <property type="entry name" value="FHA_DOMAIN"/>
    <property type="match status" value="1"/>
</dbReference>
<evidence type="ECO:0000256" key="2">
    <source>
        <dbReference type="SAM" id="Phobius"/>
    </source>
</evidence>
<dbReference type="RefSeq" id="WP_014244797.1">
    <property type="nucleotide sequence ID" value="NC_016620.1"/>
</dbReference>
<dbReference type="EMBL" id="FQ312005">
    <property type="protein sequence ID" value="CBW27019.1"/>
    <property type="molecule type" value="Genomic_DNA"/>
</dbReference>
<feature type="transmembrane region" description="Helical" evidence="2">
    <location>
        <begin position="231"/>
        <end position="249"/>
    </location>
</feature>
<feature type="region of interest" description="Disordered" evidence="1">
    <location>
        <begin position="131"/>
        <end position="168"/>
    </location>
</feature>
<organism evidence="4 5">
    <name type="scientific">Halobacteriovorax marinus (strain ATCC BAA-682 / DSM 15412 / SJ)</name>
    <name type="common">Bacteriovorax marinus</name>
    <dbReference type="NCBI Taxonomy" id="862908"/>
    <lineage>
        <taxon>Bacteria</taxon>
        <taxon>Pseudomonadati</taxon>
        <taxon>Bdellovibrionota</taxon>
        <taxon>Bacteriovoracia</taxon>
        <taxon>Bacteriovoracales</taxon>
        <taxon>Halobacteriovoraceae</taxon>
        <taxon>Halobacteriovorax</taxon>
    </lineage>
</organism>
<keyword evidence="5" id="KW-1185">Reference proteome</keyword>
<dbReference type="AlphaFoldDB" id="E1X448"/>
<evidence type="ECO:0000256" key="1">
    <source>
        <dbReference type="SAM" id="MobiDB-lite"/>
    </source>
</evidence>
<name>E1X448_HALMS</name>
<dbReference type="PATRIC" id="fig|862908.3.peg.2108"/>
<dbReference type="CDD" id="cd00060">
    <property type="entry name" value="FHA"/>
    <property type="match status" value="1"/>
</dbReference>
<gene>
    <name evidence="4" type="ordered locus">BMS_2216</name>
</gene>
<dbReference type="InterPro" id="IPR008984">
    <property type="entry name" value="SMAD_FHA_dom_sf"/>
</dbReference>
<keyword evidence="2" id="KW-0812">Transmembrane</keyword>
<dbReference type="Gene3D" id="2.60.200.20">
    <property type="match status" value="1"/>
</dbReference>
<evidence type="ECO:0000313" key="4">
    <source>
        <dbReference type="EMBL" id="CBW27019.1"/>
    </source>
</evidence>
<dbReference type="SUPFAM" id="SSF49879">
    <property type="entry name" value="SMAD/FHA domain"/>
    <property type="match status" value="1"/>
</dbReference>
<feature type="domain" description="FHA" evidence="3">
    <location>
        <begin position="27"/>
        <end position="76"/>
    </location>
</feature>
<feature type="transmembrane region" description="Helical" evidence="2">
    <location>
        <begin position="286"/>
        <end position="312"/>
    </location>
</feature>
<reference evidence="5" key="1">
    <citation type="journal article" date="2013" name="ISME J.">
        <title>A small predatory core genome in the divergent marine Bacteriovorax marinus SJ and the terrestrial Bdellovibrio bacteriovorus.</title>
        <authorList>
            <person name="Crossman L.C."/>
            <person name="Chen H."/>
            <person name="Cerdeno-Tarraga A.M."/>
            <person name="Brooks K."/>
            <person name="Quail M.A."/>
            <person name="Pineiro S.A."/>
            <person name="Hobley L."/>
            <person name="Sockett R.E."/>
            <person name="Bentley S.D."/>
            <person name="Parkhill J."/>
            <person name="Williams H.N."/>
            <person name="Stine O.C."/>
        </authorList>
    </citation>
    <scope>NUCLEOTIDE SEQUENCE [LARGE SCALE GENOMIC DNA]</scope>
    <source>
        <strain evidence="5">ATCC BAA-682 / DSM 15412 / SJ</strain>
    </source>
</reference>
<feature type="transmembrane region" description="Helical" evidence="2">
    <location>
        <begin position="372"/>
        <end position="392"/>
    </location>
</feature>